<dbReference type="InParanoid" id="A0A0D0BMB9"/>
<keyword evidence="3" id="KW-1185">Reference proteome</keyword>
<accession>A0A0D0BMB9</accession>
<organism evidence="2 3">
    <name type="scientific">Suillus luteus UH-Slu-Lm8-n1</name>
    <dbReference type="NCBI Taxonomy" id="930992"/>
    <lineage>
        <taxon>Eukaryota</taxon>
        <taxon>Fungi</taxon>
        <taxon>Dikarya</taxon>
        <taxon>Basidiomycota</taxon>
        <taxon>Agaricomycotina</taxon>
        <taxon>Agaricomycetes</taxon>
        <taxon>Agaricomycetidae</taxon>
        <taxon>Boletales</taxon>
        <taxon>Suillineae</taxon>
        <taxon>Suillaceae</taxon>
        <taxon>Suillus</taxon>
    </lineage>
</organism>
<reference evidence="2 3" key="1">
    <citation type="submission" date="2014-04" db="EMBL/GenBank/DDBJ databases">
        <authorList>
            <consortium name="DOE Joint Genome Institute"/>
            <person name="Kuo A."/>
            <person name="Ruytinx J."/>
            <person name="Rineau F."/>
            <person name="Colpaert J."/>
            <person name="Kohler A."/>
            <person name="Nagy L.G."/>
            <person name="Floudas D."/>
            <person name="Copeland A."/>
            <person name="Barry K.W."/>
            <person name="Cichocki N."/>
            <person name="Veneault-Fourrey C."/>
            <person name="LaButti K."/>
            <person name="Lindquist E.A."/>
            <person name="Lipzen A."/>
            <person name="Lundell T."/>
            <person name="Morin E."/>
            <person name="Murat C."/>
            <person name="Sun H."/>
            <person name="Tunlid A."/>
            <person name="Henrissat B."/>
            <person name="Grigoriev I.V."/>
            <person name="Hibbett D.S."/>
            <person name="Martin F."/>
            <person name="Nordberg H.P."/>
            <person name="Cantor M.N."/>
            <person name="Hua S.X."/>
        </authorList>
    </citation>
    <scope>NUCLEOTIDE SEQUENCE [LARGE SCALE GENOMIC DNA]</scope>
    <source>
        <strain evidence="2 3">UH-Slu-Lm8-n1</strain>
    </source>
</reference>
<name>A0A0D0BMB9_9AGAM</name>
<dbReference type="HOGENOM" id="CLU_2656093_0_0_1"/>
<gene>
    <name evidence="2" type="ORF">CY34DRAFT_799830</name>
</gene>
<evidence type="ECO:0000313" key="3">
    <source>
        <dbReference type="Proteomes" id="UP000054485"/>
    </source>
</evidence>
<evidence type="ECO:0000256" key="1">
    <source>
        <dbReference type="SAM" id="MobiDB-lite"/>
    </source>
</evidence>
<sequence>MSTAIHSVDDVDELPNGSPPLVHPQVADIVNVASTNNHRPPRPLSLYPPRLIFATVPLLSLSTPLLRFLSYTPSCV</sequence>
<dbReference type="EMBL" id="KN835152">
    <property type="protein sequence ID" value="KIK46982.1"/>
    <property type="molecule type" value="Genomic_DNA"/>
</dbReference>
<evidence type="ECO:0000313" key="2">
    <source>
        <dbReference type="EMBL" id="KIK46982.1"/>
    </source>
</evidence>
<proteinExistence type="predicted"/>
<protein>
    <submittedName>
        <fullName evidence="2">Uncharacterized protein</fullName>
    </submittedName>
</protein>
<dbReference type="Proteomes" id="UP000054485">
    <property type="component" value="Unassembled WGS sequence"/>
</dbReference>
<dbReference type="AlphaFoldDB" id="A0A0D0BMB9"/>
<feature type="region of interest" description="Disordered" evidence="1">
    <location>
        <begin position="1"/>
        <end position="22"/>
    </location>
</feature>
<reference evidence="3" key="2">
    <citation type="submission" date="2015-01" db="EMBL/GenBank/DDBJ databases">
        <title>Evolutionary Origins and Diversification of the Mycorrhizal Mutualists.</title>
        <authorList>
            <consortium name="DOE Joint Genome Institute"/>
            <consortium name="Mycorrhizal Genomics Consortium"/>
            <person name="Kohler A."/>
            <person name="Kuo A."/>
            <person name="Nagy L.G."/>
            <person name="Floudas D."/>
            <person name="Copeland A."/>
            <person name="Barry K.W."/>
            <person name="Cichocki N."/>
            <person name="Veneault-Fourrey C."/>
            <person name="LaButti K."/>
            <person name="Lindquist E.A."/>
            <person name="Lipzen A."/>
            <person name="Lundell T."/>
            <person name="Morin E."/>
            <person name="Murat C."/>
            <person name="Riley R."/>
            <person name="Ohm R."/>
            <person name="Sun H."/>
            <person name="Tunlid A."/>
            <person name="Henrissat B."/>
            <person name="Grigoriev I.V."/>
            <person name="Hibbett D.S."/>
            <person name="Martin F."/>
        </authorList>
    </citation>
    <scope>NUCLEOTIDE SEQUENCE [LARGE SCALE GENOMIC DNA]</scope>
    <source>
        <strain evidence="3">UH-Slu-Lm8-n1</strain>
    </source>
</reference>